<reference evidence="2" key="1">
    <citation type="submission" date="2015-06" db="EMBL/GenBank/DDBJ databases">
        <title>Expansion of signal transduction pathways in fungi by whole-genome duplication.</title>
        <authorList>
            <consortium name="DOE Joint Genome Institute"/>
            <person name="Corrochano L.M."/>
            <person name="Kuo A."/>
            <person name="Marcet-Houben M."/>
            <person name="Polaino S."/>
            <person name="Salamov A."/>
            <person name="Villalobos J.M."/>
            <person name="Alvarez M.I."/>
            <person name="Avalos J."/>
            <person name="Benito E.P."/>
            <person name="Benoit I."/>
            <person name="Burger G."/>
            <person name="Camino L.P."/>
            <person name="Canovas D."/>
            <person name="Cerda-Olmedo E."/>
            <person name="Cheng J.-F."/>
            <person name="Dominguez A."/>
            <person name="Elias M."/>
            <person name="Eslava A.P."/>
            <person name="Glaser F."/>
            <person name="Grimwood J."/>
            <person name="Gutierrez G."/>
            <person name="Heitman J."/>
            <person name="Henrissat B."/>
            <person name="Iturriaga E.A."/>
            <person name="Lang B.F."/>
            <person name="Lavin J.L."/>
            <person name="Lee S."/>
            <person name="Li W."/>
            <person name="Lindquist E."/>
            <person name="Lopez-Garcia S."/>
            <person name="Luque E.M."/>
            <person name="Marcos A.T."/>
            <person name="Martin J."/>
            <person name="McCluskey K."/>
            <person name="Medina H.R."/>
            <person name="Miralles-Duran A."/>
            <person name="Miyazaki A."/>
            <person name="Munoz-Torres E."/>
            <person name="Oguiza J.A."/>
            <person name="Ohm R."/>
            <person name="Olmedo M."/>
            <person name="Orejas M."/>
            <person name="Ortiz-Castellanos L."/>
            <person name="Pisabarro A.G."/>
            <person name="Rodriguez-Romero J."/>
            <person name="Ruiz-Herrera J."/>
            <person name="Ruiz-Vazquez R."/>
            <person name="Sanz C."/>
            <person name="Schackwitz W."/>
            <person name="Schmutz J."/>
            <person name="Shahriari M."/>
            <person name="Shelest E."/>
            <person name="Silva-Franco F."/>
            <person name="Soanes D."/>
            <person name="Syed K."/>
            <person name="Tagua V.G."/>
            <person name="Talbot N.J."/>
            <person name="Thon M."/>
            <person name="De vries R.P."/>
            <person name="Wiebenga A."/>
            <person name="Yadav J.S."/>
            <person name="Braun E.L."/>
            <person name="Baker S."/>
            <person name="Garre V."/>
            <person name="Horwitz B."/>
            <person name="Torres-Martinez S."/>
            <person name="Idnurm A."/>
            <person name="Herrera-Estrella A."/>
            <person name="Gabaldon T."/>
            <person name="Grigoriev I.V."/>
        </authorList>
    </citation>
    <scope>NUCLEOTIDE SEQUENCE [LARGE SCALE GENOMIC DNA]</scope>
    <source>
        <strain evidence="2">NRRL 1555(-)</strain>
    </source>
</reference>
<keyword evidence="2" id="KW-1185">Reference proteome</keyword>
<organism evidence="1 2">
    <name type="scientific">Phycomyces blakesleeanus (strain ATCC 8743b / DSM 1359 / FGSC 10004 / NBRC 33097 / NRRL 1555)</name>
    <dbReference type="NCBI Taxonomy" id="763407"/>
    <lineage>
        <taxon>Eukaryota</taxon>
        <taxon>Fungi</taxon>
        <taxon>Fungi incertae sedis</taxon>
        <taxon>Mucoromycota</taxon>
        <taxon>Mucoromycotina</taxon>
        <taxon>Mucoromycetes</taxon>
        <taxon>Mucorales</taxon>
        <taxon>Phycomycetaceae</taxon>
        <taxon>Phycomyces</taxon>
    </lineage>
</organism>
<dbReference type="GeneID" id="28998084"/>
<name>A0A162TDK5_PHYB8</name>
<dbReference type="VEuPathDB" id="FungiDB:PHYBLDRAFT_174070"/>
<dbReference type="Proteomes" id="UP000077315">
    <property type="component" value="Unassembled WGS sequence"/>
</dbReference>
<dbReference type="AlphaFoldDB" id="A0A162TDK5"/>
<gene>
    <name evidence="1" type="ORF">PHYBLDRAFT_174070</name>
</gene>
<protein>
    <submittedName>
        <fullName evidence="1">Uncharacterized protein</fullName>
    </submittedName>
</protein>
<dbReference type="OrthoDB" id="2286816at2759"/>
<evidence type="ECO:0000313" key="2">
    <source>
        <dbReference type="Proteomes" id="UP000077315"/>
    </source>
</evidence>
<accession>A0A162TDK5</accession>
<dbReference type="RefSeq" id="XP_018285782.1">
    <property type="nucleotide sequence ID" value="XM_018437178.1"/>
</dbReference>
<dbReference type="InParanoid" id="A0A162TDK5"/>
<sequence>MHEDGIVETNWGRLSSQQKLYYSLRLKELIFLNYQFALHKCRDQWAAALLLQEVMKAERQTEKWRIAKLSGEVQEEELRYPWWAESSVASSPPRRNMLSHCV</sequence>
<proteinExistence type="predicted"/>
<evidence type="ECO:0000313" key="1">
    <source>
        <dbReference type="EMBL" id="OAD67742.1"/>
    </source>
</evidence>
<dbReference type="EMBL" id="KV440998">
    <property type="protein sequence ID" value="OAD67742.1"/>
    <property type="molecule type" value="Genomic_DNA"/>
</dbReference>